<dbReference type="InterPro" id="IPR020892">
    <property type="entry name" value="Cyclophilin-type_PPIase_CS"/>
</dbReference>
<comment type="similarity">
    <text evidence="2 5">Belongs to the cyclophilin-type PPIase family.</text>
</comment>
<protein>
    <recommendedName>
        <fullName evidence="5">Peptidyl-prolyl cis-trans isomerase</fullName>
        <shortName evidence="5">PPIase</shortName>
        <ecNumber evidence="5">5.2.1.8</ecNumber>
    </recommendedName>
</protein>
<dbReference type="Gene3D" id="2.40.100.10">
    <property type="entry name" value="Cyclophilin-like"/>
    <property type="match status" value="1"/>
</dbReference>
<organism evidence="7 8">
    <name type="scientific">Eruca vesicaria subsp. sativa</name>
    <name type="common">Garden rocket</name>
    <name type="synonym">Eruca sativa</name>
    <dbReference type="NCBI Taxonomy" id="29727"/>
    <lineage>
        <taxon>Eukaryota</taxon>
        <taxon>Viridiplantae</taxon>
        <taxon>Streptophyta</taxon>
        <taxon>Embryophyta</taxon>
        <taxon>Tracheophyta</taxon>
        <taxon>Spermatophyta</taxon>
        <taxon>Magnoliopsida</taxon>
        <taxon>eudicotyledons</taxon>
        <taxon>Gunneridae</taxon>
        <taxon>Pentapetalae</taxon>
        <taxon>rosids</taxon>
        <taxon>malvids</taxon>
        <taxon>Brassicales</taxon>
        <taxon>Brassicaceae</taxon>
        <taxon>Brassiceae</taxon>
        <taxon>Eruca</taxon>
    </lineage>
</organism>
<comment type="function">
    <text evidence="5">PPIases accelerate the folding of proteins. It catalyzes the cis-trans isomerization of proline imidic peptide bonds in oligopeptides.</text>
</comment>
<dbReference type="InterPro" id="IPR002130">
    <property type="entry name" value="Cyclophilin-type_PPIase_dom"/>
</dbReference>
<dbReference type="Pfam" id="PF00160">
    <property type="entry name" value="Pro_isomerase"/>
    <property type="match status" value="1"/>
</dbReference>
<sequence length="169" mass="18390">MVSSVTTLLLCSLLLLGTLSAIQAKNSKENLKEITHKVYFDVEIDGKEAGRIVMGLYGKTVPKTAENFRALCTGEKGIGKKGKALHYKGSSFHRIIPSFMLQGGDFTDGNGMGGESIYGETFADENFKLKHTGPGLLSMANARQDTNGSQFFITTVTTSWSGRLNTWRS</sequence>
<dbReference type="SUPFAM" id="SSF50891">
    <property type="entry name" value="Cyclophilin-like"/>
    <property type="match status" value="1"/>
</dbReference>
<keyword evidence="3 5" id="KW-0697">Rotamase</keyword>
<keyword evidence="4 5" id="KW-0413">Isomerase</keyword>
<dbReference type="PANTHER" id="PTHR11071">
    <property type="entry name" value="PEPTIDYL-PROLYL CIS-TRANS ISOMERASE"/>
    <property type="match status" value="1"/>
</dbReference>
<dbReference type="PROSITE" id="PS50072">
    <property type="entry name" value="CSA_PPIASE_2"/>
    <property type="match status" value="1"/>
</dbReference>
<dbReference type="AlphaFoldDB" id="A0ABC8K2F8"/>
<feature type="chain" id="PRO_5044528002" description="Peptidyl-prolyl cis-trans isomerase" evidence="5">
    <location>
        <begin position="25"/>
        <end position="169"/>
    </location>
</feature>
<keyword evidence="8" id="KW-1185">Reference proteome</keyword>
<accession>A0ABC8K2F8</accession>
<evidence type="ECO:0000313" key="7">
    <source>
        <dbReference type="EMBL" id="CAH8352562.1"/>
    </source>
</evidence>
<reference evidence="7 8" key="1">
    <citation type="submission" date="2022-03" db="EMBL/GenBank/DDBJ databases">
        <authorList>
            <person name="Macdonald S."/>
            <person name="Ahmed S."/>
            <person name="Newling K."/>
        </authorList>
    </citation>
    <scope>NUCLEOTIDE SEQUENCE [LARGE SCALE GENOMIC DNA]</scope>
</reference>
<dbReference type="EMBL" id="CAKOAT010175267">
    <property type="protein sequence ID" value="CAH8352562.1"/>
    <property type="molecule type" value="Genomic_DNA"/>
</dbReference>
<evidence type="ECO:0000256" key="3">
    <source>
        <dbReference type="ARBA" id="ARBA00023110"/>
    </source>
</evidence>
<evidence type="ECO:0000256" key="1">
    <source>
        <dbReference type="ARBA" id="ARBA00000971"/>
    </source>
</evidence>
<feature type="signal peptide" evidence="5">
    <location>
        <begin position="1"/>
        <end position="24"/>
    </location>
</feature>
<dbReference type="GO" id="GO:0003755">
    <property type="term" value="F:peptidyl-prolyl cis-trans isomerase activity"/>
    <property type="evidence" value="ECO:0007669"/>
    <property type="project" value="UniProtKB-UniRule"/>
</dbReference>
<evidence type="ECO:0000259" key="6">
    <source>
        <dbReference type="PROSITE" id="PS50072"/>
    </source>
</evidence>
<keyword evidence="5" id="KW-0732">Signal</keyword>
<evidence type="ECO:0000256" key="5">
    <source>
        <dbReference type="RuleBase" id="RU363019"/>
    </source>
</evidence>
<evidence type="ECO:0000313" key="8">
    <source>
        <dbReference type="Proteomes" id="UP001642260"/>
    </source>
</evidence>
<proteinExistence type="inferred from homology"/>
<evidence type="ECO:0000256" key="4">
    <source>
        <dbReference type="ARBA" id="ARBA00023235"/>
    </source>
</evidence>
<feature type="domain" description="PPIase cyclophilin-type" evidence="6">
    <location>
        <begin position="39"/>
        <end position="169"/>
    </location>
</feature>
<comment type="catalytic activity">
    <reaction evidence="1 5">
        <text>[protein]-peptidylproline (omega=180) = [protein]-peptidylproline (omega=0)</text>
        <dbReference type="Rhea" id="RHEA:16237"/>
        <dbReference type="Rhea" id="RHEA-COMP:10747"/>
        <dbReference type="Rhea" id="RHEA-COMP:10748"/>
        <dbReference type="ChEBI" id="CHEBI:83833"/>
        <dbReference type="ChEBI" id="CHEBI:83834"/>
        <dbReference type="EC" id="5.2.1.8"/>
    </reaction>
</comment>
<comment type="caution">
    <text evidence="7">The sequence shown here is derived from an EMBL/GenBank/DDBJ whole genome shotgun (WGS) entry which is preliminary data.</text>
</comment>
<dbReference type="EC" id="5.2.1.8" evidence="5"/>
<dbReference type="FunFam" id="2.40.100.10:FF:000025">
    <property type="entry name" value="Peptidyl-prolyl cis-trans isomerase CYP19-2"/>
    <property type="match status" value="1"/>
</dbReference>
<name>A0ABC8K2F8_ERUVS</name>
<dbReference type="PROSITE" id="PS00170">
    <property type="entry name" value="CSA_PPIASE_1"/>
    <property type="match status" value="1"/>
</dbReference>
<dbReference type="Proteomes" id="UP001642260">
    <property type="component" value="Unassembled WGS sequence"/>
</dbReference>
<dbReference type="InterPro" id="IPR029000">
    <property type="entry name" value="Cyclophilin-like_dom_sf"/>
</dbReference>
<dbReference type="PANTHER" id="PTHR11071:SF550">
    <property type="entry name" value="PEPTIDYL-PROLYL CIS-TRANS ISOMERASE CYP20-1"/>
    <property type="match status" value="1"/>
</dbReference>
<evidence type="ECO:0000256" key="2">
    <source>
        <dbReference type="ARBA" id="ARBA00007365"/>
    </source>
</evidence>
<gene>
    <name evidence="7" type="ORF">ERUC_LOCUS18678</name>
</gene>
<dbReference type="PRINTS" id="PR00153">
    <property type="entry name" value="CSAPPISMRASE"/>
</dbReference>